<proteinExistence type="predicted"/>
<evidence type="ECO:0000313" key="1">
    <source>
        <dbReference type="EMBL" id="MEW9491805.1"/>
    </source>
</evidence>
<comment type="caution">
    <text evidence="1">The sequence shown here is derived from an EMBL/GenBank/DDBJ whole genome shotgun (WGS) entry which is preliminary data.</text>
</comment>
<reference evidence="1" key="1">
    <citation type="submission" date="2024-07" db="EMBL/GenBank/DDBJ databases">
        <title>Metagenome and Metagenome-Assembled Genomes of Archaea from a hot spring from the geothermal field of Los Azufres, Mexico.</title>
        <authorList>
            <person name="Marin-Paredes R."/>
            <person name="Martinez-Romero E."/>
            <person name="Servin-Garciduenas L.E."/>
        </authorList>
    </citation>
    <scope>NUCLEOTIDE SEQUENCE</scope>
    <source>
        <strain evidence="1">AZ1-454</strain>
    </source>
</reference>
<gene>
    <name evidence="1" type="ORF">TQ35_0006355</name>
</gene>
<organism evidence="1 2">
    <name type="scientific">Candidatus Aramenus sulfurataquae</name>
    <dbReference type="NCBI Taxonomy" id="1326980"/>
    <lineage>
        <taxon>Archaea</taxon>
        <taxon>Thermoproteota</taxon>
        <taxon>Thermoprotei</taxon>
        <taxon>Sulfolobales</taxon>
        <taxon>Sulfolobaceae</taxon>
        <taxon>Candidatus Aramenus</taxon>
    </lineage>
</organism>
<accession>A0ACC6TPK1</accession>
<protein>
    <submittedName>
        <fullName evidence="1">Uncharacterized protein</fullName>
    </submittedName>
</protein>
<evidence type="ECO:0000313" key="2">
    <source>
        <dbReference type="Proteomes" id="UP000053480"/>
    </source>
</evidence>
<sequence>MPTIHLSLPEQLYEELRSKAEEMGVQITDLVKFFIKQGIEGKLEKQDDKRIEQYEENVAFLEAKVAQLDAMVSELMKKLKSLEEEEEEEEIEISGGNS</sequence>
<dbReference type="EMBL" id="JZWS03000007">
    <property type="protein sequence ID" value="MEW9491805.1"/>
    <property type="molecule type" value="Genomic_DNA"/>
</dbReference>
<name>A0ACC6TPK1_9CREN</name>
<dbReference type="Proteomes" id="UP000053480">
    <property type="component" value="Unassembled WGS sequence"/>
</dbReference>